<dbReference type="Gene3D" id="1.10.10.10">
    <property type="entry name" value="Winged helix-like DNA-binding domain superfamily/Winged helix DNA-binding domain"/>
    <property type="match status" value="1"/>
</dbReference>
<dbReference type="InterPro" id="IPR045854">
    <property type="entry name" value="NO2/SO3_Rdtase_4Fe4S_sf"/>
</dbReference>
<dbReference type="PROSITE" id="PS00198">
    <property type="entry name" value="4FE4S_FER_1"/>
    <property type="match status" value="1"/>
</dbReference>
<dbReference type="GO" id="GO:0016491">
    <property type="term" value="F:oxidoreductase activity"/>
    <property type="evidence" value="ECO:0007669"/>
    <property type="project" value="InterPro"/>
</dbReference>
<name>A0A9D1R1I8_9BACT</name>
<evidence type="ECO:0000259" key="5">
    <source>
        <dbReference type="PROSITE" id="PS51379"/>
    </source>
</evidence>
<dbReference type="Pfam" id="PF00037">
    <property type="entry name" value="Fer4"/>
    <property type="match status" value="1"/>
</dbReference>
<evidence type="ECO:0000256" key="2">
    <source>
        <dbReference type="ARBA" id="ARBA00022723"/>
    </source>
</evidence>
<reference evidence="6" key="1">
    <citation type="journal article" date="2021" name="PeerJ">
        <title>Extensive microbial diversity within the chicken gut microbiome revealed by metagenomics and culture.</title>
        <authorList>
            <person name="Gilroy R."/>
            <person name="Ravi A."/>
            <person name="Getino M."/>
            <person name="Pursley I."/>
            <person name="Horton D.L."/>
            <person name="Alikhan N.F."/>
            <person name="Baker D."/>
            <person name="Gharbi K."/>
            <person name="Hall N."/>
            <person name="Watson M."/>
            <person name="Adriaenssens E.M."/>
            <person name="Foster-Nyarko E."/>
            <person name="Jarju S."/>
            <person name="Secka A."/>
            <person name="Antonio M."/>
            <person name="Oren A."/>
            <person name="Chaudhuri R.R."/>
            <person name="La Ragione R."/>
            <person name="Hildebrand F."/>
            <person name="Pallen M.J."/>
        </authorList>
    </citation>
    <scope>NUCLEOTIDE SEQUENCE</scope>
    <source>
        <strain evidence="6">ChiSxjej5B17-1746</strain>
    </source>
</reference>
<dbReference type="Pfam" id="PF01077">
    <property type="entry name" value="NIR_SIR"/>
    <property type="match status" value="1"/>
</dbReference>
<dbReference type="InterPro" id="IPR036388">
    <property type="entry name" value="WH-like_DNA-bd_sf"/>
</dbReference>
<evidence type="ECO:0000256" key="1">
    <source>
        <dbReference type="ARBA" id="ARBA00022485"/>
    </source>
</evidence>
<feature type="domain" description="4Fe-4S ferredoxin-type" evidence="5">
    <location>
        <begin position="1"/>
        <end position="25"/>
    </location>
</feature>
<evidence type="ECO:0000256" key="3">
    <source>
        <dbReference type="ARBA" id="ARBA00023004"/>
    </source>
</evidence>
<dbReference type="GO" id="GO:0046872">
    <property type="term" value="F:metal ion binding"/>
    <property type="evidence" value="ECO:0007669"/>
    <property type="project" value="UniProtKB-KW"/>
</dbReference>
<accession>A0A9D1R1I8</accession>
<protein>
    <submittedName>
        <fullName evidence="6">4Fe-4S binding protein</fullName>
    </submittedName>
</protein>
<dbReference type="Pfam" id="PF08679">
    <property type="entry name" value="DsrD"/>
    <property type="match status" value="1"/>
</dbReference>
<organism evidence="6 7">
    <name type="scientific">Candidatus Bilophila faecipullorum</name>
    <dbReference type="NCBI Taxonomy" id="2838482"/>
    <lineage>
        <taxon>Bacteria</taxon>
        <taxon>Pseudomonadati</taxon>
        <taxon>Thermodesulfobacteriota</taxon>
        <taxon>Desulfovibrionia</taxon>
        <taxon>Desulfovibrionales</taxon>
        <taxon>Desulfovibrionaceae</taxon>
        <taxon>Bilophila</taxon>
    </lineage>
</organism>
<dbReference type="InterPro" id="IPR036390">
    <property type="entry name" value="WH_DNA-bd_sf"/>
</dbReference>
<dbReference type="InterPro" id="IPR014793">
    <property type="entry name" value="DsrD"/>
</dbReference>
<gene>
    <name evidence="6" type="ORF">H9874_09295</name>
</gene>
<dbReference type="GO" id="GO:0051539">
    <property type="term" value="F:4 iron, 4 sulfur cluster binding"/>
    <property type="evidence" value="ECO:0007669"/>
    <property type="project" value="UniProtKB-KW"/>
</dbReference>
<dbReference type="InterPro" id="IPR017896">
    <property type="entry name" value="4Fe4S_Fe-S-bd"/>
</dbReference>
<keyword evidence="4" id="KW-0411">Iron-sulfur</keyword>
<sequence length="232" mass="25985">AIKQDRCMYCGNCYTMCPALPISDGEGDGIALMVGGKVSNRISMPKFSKVVVAYIPNEPPRWNTLTSTIKHIVEVYSENANKYERLGDWAERIGWESFFELTGLEFTHHLIDDFRDPAYYTWRQSTQFKFSELALAAHGGEAHESAAAAEVTAEDKEVVVNFLKDKMARPGAKTKYYFKDFLELFPTKGTRDVKNVLSVLVSEETLEYWSSGSTTMYGLKGAGKQASSEGEN</sequence>
<dbReference type="InterPro" id="IPR017900">
    <property type="entry name" value="4Fe4S_Fe_S_CS"/>
</dbReference>
<evidence type="ECO:0000256" key="4">
    <source>
        <dbReference type="ARBA" id="ARBA00023014"/>
    </source>
</evidence>
<comment type="caution">
    <text evidence="6">The sequence shown here is derived from an EMBL/GenBank/DDBJ whole genome shotgun (WGS) entry which is preliminary data.</text>
</comment>
<dbReference type="AlphaFoldDB" id="A0A9D1R1I8"/>
<dbReference type="Gene3D" id="3.30.413.10">
    <property type="entry name" value="Sulfite Reductase Hemoprotein, domain 1"/>
    <property type="match status" value="1"/>
</dbReference>
<proteinExistence type="predicted"/>
<dbReference type="PROSITE" id="PS51379">
    <property type="entry name" value="4FE4S_FER_2"/>
    <property type="match status" value="1"/>
</dbReference>
<dbReference type="EMBL" id="DXGI01000352">
    <property type="protein sequence ID" value="HIW79322.1"/>
    <property type="molecule type" value="Genomic_DNA"/>
</dbReference>
<keyword evidence="1" id="KW-0004">4Fe-4S</keyword>
<dbReference type="GO" id="GO:0020037">
    <property type="term" value="F:heme binding"/>
    <property type="evidence" value="ECO:0007669"/>
    <property type="project" value="InterPro"/>
</dbReference>
<evidence type="ECO:0000313" key="7">
    <source>
        <dbReference type="Proteomes" id="UP000824264"/>
    </source>
</evidence>
<feature type="non-terminal residue" evidence="6">
    <location>
        <position position="1"/>
    </location>
</feature>
<dbReference type="InterPro" id="IPR006067">
    <property type="entry name" value="NO2/SO3_Rdtase_4Fe4S_dom"/>
</dbReference>
<dbReference type="SUPFAM" id="SSF46548">
    <property type="entry name" value="alpha-helical ferredoxin"/>
    <property type="match status" value="1"/>
</dbReference>
<reference evidence="6" key="2">
    <citation type="submission" date="2021-04" db="EMBL/GenBank/DDBJ databases">
        <authorList>
            <person name="Gilroy R."/>
        </authorList>
    </citation>
    <scope>NUCLEOTIDE SEQUENCE</scope>
    <source>
        <strain evidence="6">ChiSxjej5B17-1746</strain>
    </source>
</reference>
<dbReference type="SUPFAM" id="SSF56014">
    <property type="entry name" value="Nitrite and sulphite reductase 4Fe-4S domain-like"/>
    <property type="match status" value="1"/>
</dbReference>
<keyword evidence="2" id="KW-0479">Metal-binding</keyword>
<dbReference type="Proteomes" id="UP000824264">
    <property type="component" value="Unassembled WGS sequence"/>
</dbReference>
<keyword evidence="3" id="KW-0408">Iron</keyword>
<evidence type="ECO:0000313" key="6">
    <source>
        <dbReference type="EMBL" id="HIW79322.1"/>
    </source>
</evidence>
<dbReference type="SUPFAM" id="SSF46785">
    <property type="entry name" value="Winged helix' DNA-binding domain"/>
    <property type="match status" value="1"/>
</dbReference>